<keyword evidence="7" id="KW-1185">Reference proteome</keyword>
<gene>
    <name evidence="6" type="ORF">ACFO3D_10510</name>
</gene>
<evidence type="ECO:0000313" key="7">
    <source>
        <dbReference type="Proteomes" id="UP001595989"/>
    </source>
</evidence>
<proteinExistence type="inferred from homology"/>
<evidence type="ECO:0000259" key="4">
    <source>
        <dbReference type="Pfam" id="PF00389"/>
    </source>
</evidence>
<evidence type="ECO:0000256" key="2">
    <source>
        <dbReference type="ARBA" id="ARBA00023002"/>
    </source>
</evidence>
<dbReference type="PANTHER" id="PTHR10996:SF283">
    <property type="entry name" value="GLYOXYLATE_HYDROXYPYRUVATE REDUCTASE B"/>
    <property type="match status" value="1"/>
</dbReference>
<dbReference type="RefSeq" id="WP_390295653.1">
    <property type="nucleotide sequence ID" value="NZ_JBHSFU010000005.1"/>
</dbReference>
<dbReference type="EC" id="1.1.1.-" evidence="6"/>
<comment type="similarity">
    <text evidence="1 3">Belongs to the D-isomer specific 2-hydroxyacid dehydrogenase family.</text>
</comment>
<dbReference type="Pfam" id="PF02826">
    <property type="entry name" value="2-Hacid_dh_C"/>
    <property type="match status" value="1"/>
</dbReference>
<reference evidence="7" key="1">
    <citation type="journal article" date="2019" name="Int. J. Syst. Evol. Microbiol.">
        <title>The Global Catalogue of Microorganisms (GCM) 10K type strain sequencing project: providing services to taxonomists for standard genome sequencing and annotation.</title>
        <authorList>
            <consortium name="The Broad Institute Genomics Platform"/>
            <consortium name="The Broad Institute Genome Sequencing Center for Infectious Disease"/>
            <person name="Wu L."/>
            <person name="Ma J."/>
        </authorList>
    </citation>
    <scope>NUCLEOTIDE SEQUENCE [LARGE SCALE GENOMIC DNA]</scope>
    <source>
        <strain evidence="7">CGMCC 4.7426</strain>
    </source>
</reference>
<dbReference type="InterPro" id="IPR006140">
    <property type="entry name" value="D-isomer_DH_NAD-bd"/>
</dbReference>
<dbReference type="GO" id="GO:0016491">
    <property type="term" value="F:oxidoreductase activity"/>
    <property type="evidence" value="ECO:0007669"/>
    <property type="project" value="UniProtKB-KW"/>
</dbReference>
<keyword evidence="2 3" id="KW-0560">Oxidoreductase</keyword>
<sequence length="320" mass="35601">MKKPVIFITRKIPEAVLDPYRKSFELLMWDEEETPVPRDVLLQEAKGADGVLCLLTEKIDREFFDTAGSLKVVANMAVGFDNIDTEAAKEKGVVVTNTPDVLTETTADLAFALLMAAARRIVEASDYIREGKWEHWSPYMLAGSDVHGKTIGIVGMGRIGEAVARRAKGFGMSIIYHNRSRKVDAEKELDAKYKDFNSLLEEADFVVCLTPLTNETRNMFSEDTFKRMKDSAVFVNVSRGGTVDEEALYHAVEREEIAAAGLDVFQNEPICADHPLVQLKNVVCLPHIGSSSTETRTKMLELCLDNLKAVFNDEPPITPV</sequence>
<dbReference type="InterPro" id="IPR006139">
    <property type="entry name" value="D-isomer_2_OHA_DH_cat_dom"/>
</dbReference>
<dbReference type="InterPro" id="IPR036291">
    <property type="entry name" value="NAD(P)-bd_dom_sf"/>
</dbReference>
<dbReference type="SUPFAM" id="SSF52283">
    <property type="entry name" value="Formate/glycerate dehydrogenase catalytic domain-like"/>
    <property type="match status" value="1"/>
</dbReference>
<dbReference type="EMBL" id="JBHSFU010000005">
    <property type="protein sequence ID" value="MFC4558640.1"/>
    <property type="molecule type" value="Genomic_DNA"/>
</dbReference>
<evidence type="ECO:0000256" key="3">
    <source>
        <dbReference type="RuleBase" id="RU003719"/>
    </source>
</evidence>
<dbReference type="PANTHER" id="PTHR10996">
    <property type="entry name" value="2-HYDROXYACID DEHYDROGENASE-RELATED"/>
    <property type="match status" value="1"/>
</dbReference>
<evidence type="ECO:0000313" key="6">
    <source>
        <dbReference type="EMBL" id="MFC4558640.1"/>
    </source>
</evidence>
<feature type="domain" description="D-isomer specific 2-hydroxyacid dehydrogenase NAD-binding" evidence="5">
    <location>
        <begin position="111"/>
        <end position="289"/>
    </location>
</feature>
<accession>A0ABV9DIH3</accession>
<dbReference type="Gene3D" id="3.40.50.720">
    <property type="entry name" value="NAD(P)-binding Rossmann-like Domain"/>
    <property type="match status" value="2"/>
</dbReference>
<dbReference type="PROSITE" id="PS00065">
    <property type="entry name" value="D_2_HYDROXYACID_DH_1"/>
    <property type="match status" value="1"/>
</dbReference>
<evidence type="ECO:0000256" key="1">
    <source>
        <dbReference type="ARBA" id="ARBA00005854"/>
    </source>
</evidence>
<feature type="domain" description="D-isomer specific 2-hydroxyacid dehydrogenase catalytic" evidence="4">
    <location>
        <begin position="6"/>
        <end position="320"/>
    </location>
</feature>
<dbReference type="Proteomes" id="UP001595989">
    <property type="component" value="Unassembled WGS sequence"/>
</dbReference>
<dbReference type="Pfam" id="PF00389">
    <property type="entry name" value="2-Hacid_dh"/>
    <property type="match status" value="1"/>
</dbReference>
<protein>
    <submittedName>
        <fullName evidence="6">2-hydroxyacid dehydrogenase</fullName>
        <ecNumber evidence="6">1.1.1.-</ecNumber>
    </submittedName>
</protein>
<evidence type="ECO:0000259" key="5">
    <source>
        <dbReference type="Pfam" id="PF02826"/>
    </source>
</evidence>
<comment type="caution">
    <text evidence="6">The sequence shown here is derived from an EMBL/GenBank/DDBJ whole genome shotgun (WGS) entry which is preliminary data.</text>
</comment>
<dbReference type="CDD" id="cd05301">
    <property type="entry name" value="GDH"/>
    <property type="match status" value="1"/>
</dbReference>
<dbReference type="SUPFAM" id="SSF51735">
    <property type="entry name" value="NAD(P)-binding Rossmann-fold domains"/>
    <property type="match status" value="1"/>
</dbReference>
<organism evidence="6 7">
    <name type="scientific">Virgibacillus kekensis</name>
    <dbReference type="NCBI Taxonomy" id="202261"/>
    <lineage>
        <taxon>Bacteria</taxon>
        <taxon>Bacillati</taxon>
        <taxon>Bacillota</taxon>
        <taxon>Bacilli</taxon>
        <taxon>Bacillales</taxon>
        <taxon>Bacillaceae</taxon>
        <taxon>Virgibacillus</taxon>
    </lineage>
</organism>
<dbReference type="InterPro" id="IPR029752">
    <property type="entry name" value="D-isomer_DH_CS1"/>
</dbReference>
<name>A0ABV9DIH3_9BACI</name>
<dbReference type="InterPro" id="IPR050223">
    <property type="entry name" value="D-isomer_2-hydroxyacid_DH"/>
</dbReference>